<feature type="non-terminal residue" evidence="1">
    <location>
        <position position="1"/>
    </location>
</feature>
<sequence>SVEQNRNIYYQKQLANQINTQVTAIISLITSSINIHLNIGQNSIINTSQTYMSLETISTQSLSNRIVKQIGNAQFHIPSDFNLNTNDNSSISVRVSFFVTLFKAFF</sequence>
<dbReference type="EMBL" id="CAJOAZ010029604">
    <property type="protein sequence ID" value="CAF4426492.1"/>
    <property type="molecule type" value="Genomic_DNA"/>
</dbReference>
<protein>
    <submittedName>
        <fullName evidence="1">Uncharacterized protein</fullName>
    </submittedName>
</protein>
<evidence type="ECO:0000313" key="2">
    <source>
        <dbReference type="Proteomes" id="UP000663844"/>
    </source>
</evidence>
<evidence type="ECO:0000313" key="1">
    <source>
        <dbReference type="EMBL" id="CAF4426492.1"/>
    </source>
</evidence>
<comment type="caution">
    <text evidence="1">The sequence shown here is derived from an EMBL/GenBank/DDBJ whole genome shotgun (WGS) entry which is preliminary data.</text>
</comment>
<reference evidence="1" key="1">
    <citation type="submission" date="2021-02" db="EMBL/GenBank/DDBJ databases">
        <authorList>
            <person name="Nowell W R."/>
        </authorList>
    </citation>
    <scope>NUCLEOTIDE SEQUENCE</scope>
</reference>
<dbReference type="Proteomes" id="UP000663844">
    <property type="component" value="Unassembled WGS sequence"/>
</dbReference>
<name>A0A820QW12_9BILA</name>
<accession>A0A820QW12</accession>
<organism evidence="1 2">
    <name type="scientific">Adineta steineri</name>
    <dbReference type="NCBI Taxonomy" id="433720"/>
    <lineage>
        <taxon>Eukaryota</taxon>
        <taxon>Metazoa</taxon>
        <taxon>Spiralia</taxon>
        <taxon>Gnathifera</taxon>
        <taxon>Rotifera</taxon>
        <taxon>Eurotatoria</taxon>
        <taxon>Bdelloidea</taxon>
        <taxon>Adinetida</taxon>
        <taxon>Adinetidae</taxon>
        <taxon>Adineta</taxon>
    </lineage>
</organism>
<dbReference type="AlphaFoldDB" id="A0A820QW12"/>
<proteinExistence type="predicted"/>
<gene>
    <name evidence="1" type="ORF">OXD698_LOCUS52963</name>
</gene>